<dbReference type="SUPFAM" id="SSF52833">
    <property type="entry name" value="Thioredoxin-like"/>
    <property type="match status" value="1"/>
</dbReference>
<sequence length="325" mass="35325">MLLNRSVRFLPRARIRSIATTPARHQTSPPPPLPECSPATCTCAGTPPDLDIDRKTSLLHTTAPYAEQVLICTGKDDWTSRIEDEDSPSGDFVRGLKGEIGRGGEGFDPFNNVLTTLSSFPASPTPNTTIALLFPSFKRIEGIPNTKDAYAAFATAYLKARTLHPAHMGLTPEQKAALTRDEALAARIPAPEPITKPTVLICGHGGRDQRCGVLGPMLQSRFRDAFKQKEVDVDVGLISHIGGHKYAGNVIIYLPPGEEKALAGWGIWYGRVGPANVEEIVQNTVVDRRVALEFLRGGITHEGKDIAKIMEPPEEAKLTLKPKAR</sequence>
<name>A0A6A5UKT9_9PLEO</name>
<keyword evidence="4" id="KW-1185">Reference proteome</keyword>
<dbReference type="InterPro" id="IPR036249">
    <property type="entry name" value="Thioredoxin-like_sf"/>
</dbReference>
<dbReference type="AlphaFoldDB" id="A0A6A5UKT9"/>
<protein>
    <recommendedName>
        <fullName evidence="2">Altered inheritance of mitochondria protein 32</fullName>
    </recommendedName>
</protein>
<proteinExistence type="inferred from homology"/>
<dbReference type="Proteomes" id="UP000800036">
    <property type="component" value="Unassembled WGS sequence"/>
</dbReference>
<evidence type="ECO:0000313" key="3">
    <source>
        <dbReference type="EMBL" id="KAF1965843.1"/>
    </source>
</evidence>
<dbReference type="InterPro" id="IPR009737">
    <property type="entry name" value="Aim32/Apd1-like"/>
</dbReference>
<dbReference type="EMBL" id="ML976754">
    <property type="protein sequence ID" value="KAF1965843.1"/>
    <property type="molecule type" value="Genomic_DNA"/>
</dbReference>
<evidence type="ECO:0000256" key="2">
    <source>
        <dbReference type="ARBA" id="ARBA00040895"/>
    </source>
</evidence>
<dbReference type="Pfam" id="PF06999">
    <property type="entry name" value="Suc_Fer-like"/>
    <property type="match status" value="1"/>
</dbReference>
<organism evidence="3 4">
    <name type="scientific">Bimuria novae-zelandiae CBS 107.79</name>
    <dbReference type="NCBI Taxonomy" id="1447943"/>
    <lineage>
        <taxon>Eukaryota</taxon>
        <taxon>Fungi</taxon>
        <taxon>Dikarya</taxon>
        <taxon>Ascomycota</taxon>
        <taxon>Pezizomycotina</taxon>
        <taxon>Dothideomycetes</taxon>
        <taxon>Pleosporomycetidae</taxon>
        <taxon>Pleosporales</taxon>
        <taxon>Massarineae</taxon>
        <taxon>Didymosphaeriaceae</taxon>
        <taxon>Bimuria</taxon>
    </lineage>
</organism>
<dbReference type="OrthoDB" id="10253744at2759"/>
<dbReference type="PANTHER" id="PTHR31902:SF7">
    <property type="entry name" value="ALTERED INHERITANCE OF MITOCHONDRIA PROTEIN 32"/>
    <property type="match status" value="1"/>
</dbReference>
<dbReference type="CDD" id="cd03062">
    <property type="entry name" value="TRX_Fd_Sucrase"/>
    <property type="match status" value="1"/>
</dbReference>
<dbReference type="Gene3D" id="3.40.30.10">
    <property type="entry name" value="Glutaredoxin"/>
    <property type="match status" value="1"/>
</dbReference>
<accession>A0A6A5UKT9</accession>
<reference evidence="3" key="1">
    <citation type="journal article" date="2020" name="Stud. Mycol.">
        <title>101 Dothideomycetes genomes: a test case for predicting lifestyles and emergence of pathogens.</title>
        <authorList>
            <person name="Haridas S."/>
            <person name="Albert R."/>
            <person name="Binder M."/>
            <person name="Bloem J."/>
            <person name="Labutti K."/>
            <person name="Salamov A."/>
            <person name="Andreopoulos B."/>
            <person name="Baker S."/>
            <person name="Barry K."/>
            <person name="Bills G."/>
            <person name="Bluhm B."/>
            <person name="Cannon C."/>
            <person name="Castanera R."/>
            <person name="Culley D."/>
            <person name="Daum C."/>
            <person name="Ezra D."/>
            <person name="Gonzalez J."/>
            <person name="Henrissat B."/>
            <person name="Kuo A."/>
            <person name="Liang C."/>
            <person name="Lipzen A."/>
            <person name="Lutzoni F."/>
            <person name="Magnuson J."/>
            <person name="Mondo S."/>
            <person name="Nolan M."/>
            <person name="Ohm R."/>
            <person name="Pangilinan J."/>
            <person name="Park H.-J."/>
            <person name="Ramirez L."/>
            <person name="Alfaro M."/>
            <person name="Sun H."/>
            <person name="Tritt A."/>
            <person name="Yoshinaga Y."/>
            <person name="Zwiers L.-H."/>
            <person name="Turgeon B."/>
            <person name="Goodwin S."/>
            <person name="Spatafora J."/>
            <person name="Crous P."/>
            <person name="Grigoriev I."/>
        </authorList>
    </citation>
    <scope>NUCLEOTIDE SEQUENCE</scope>
    <source>
        <strain evidence="3">CBS 107.79</strain>
    </source>
</reference>
<gene>
    <name evidence="3" type="ORF">BU23DRAFT_545272</name>
</gene>
<evidence type="ECO:0000256" key="1">
    <source>
        <dbReference type="ARBA" id="ARBA00038208"/>
    </source>
</evidence>
<comment type="similarity">
    <text evidence="1">Belongs to the AIM32 family.</text>
</comment>
<dbReference type="PANTHER" id="PTHR31902">
    <property type="entry name" value="ACTIN PATCHES DISTAL PROTEIN 1"/>
    <property type="match status" value="1"/>
</dbReference>
<evidence type="ECO:0000313" key="4">
    <source>
        <dbReference type="Proteomes" id="UP000800036"/>
    </source>
</evidence>